<evidence type="ECO:0000259" key="2">
    <source>
        <dbReference type="Pfam" id="PF02470"/>
    </source>
</evidence>
<feature type="domain" description="Mce/MlaD" evidence="2">
    <location>
        <begin position="32"/>
        <end position="108"/>
    </location>
</feature>
<dbReference type="EMBL" id="QTUC01000001">
    <property type="protein sequence ID" value="REF37307.1"/>
    <property type="molecule type" value="Genomic_DNA"/>
</dbReference>
<dbReference type="InterPro" id="IPR024516">
    <property type="entry name" value="Mce_C"/>
</dbReference>
<dbReference type="Pfam" id="PF02470">
    <property type="entry name" value="MlaD"/>
    <property type="match status" value="1"/>
</dbReference>
<dbReference type="GO" id="GO:0005576">
    <property type="term" value="C:extracellular region"/>
    <property type="evidence" value="ECO:0007669"/>
    <property type="project" value="TreeGrafter"/>
</dbReference>
<dbReference type="PANTHER" id="PTHR33371">
    <property type="entry name" value="INTERMEMBRANE PHOSPHOLIPID TRANSPORT SYSTEM BINDING PROTEIN MLAD-RELATED"/>
    <property type="match status" value="1"/>
</dbReference>
<dbReference type="Pfam" id="PF11887">
    <property type="entry name" value="Mce4_CUP1"/>
    <property type="match status" value="1"/>
</dbReference>
<accession>A0A3D9V725</accession>
<name>A0A3D9V725_THECX</name>
<keyword evidence="5" id="KW-1185">Reference proteome</keyword>
<feature type="domain" description="Mammalian cell entry C-terminal" evidence="3">
    <location>
        <begin position="115"/>
        <end position="339"/>
    </location>
</feature>
<dbReference type="PANTHER" id="PTHR33371:SF19">
    <property type="entry name" value="MCE-FAMILY PROTEIN MCE4A"/>
    <property type="match status" value="1"/>
</dbReference>
<evidence type="ECO:0000313" key="5">
    <source>
        <dbReference type="Proteomes" id="UP000256485"/>
    </source>
</evidence>
<dbReference type="InterPro" id="IPR005693">
    <property type="entry name" value="Mce"/>
</dbReference>
<organism evidence="4 5">
    <name type="scientific">Thermasporomyces composti</name>
    <dbReference type="NCBI Taxonomy" id="696763"/>
    <lineage>
        <taxon>Bacteria</taxon>
        <taxon>Bacillati</taxon>
        <taxon>Actinomycetota</taxon>
        <taxon>Actinomycetes</taxon>
        <taxon>Propionibacteriales</taxon>
        <taxon>Nocardioidaceae</taxon>
        <taxon>Thermasporomyces</taxon>
    </lineage>
</organism>
<evidence type="ECO:0000259" key="3">
    <source>
        <dbReference type="Pfam" id="PF11887"/>
    </source>
</evidence>
<comment type="caution">
    <text evidence="4">The sequence shown here is derived from an EMBL/GenBank/DDBJ whole genome shotgun (WGS) entry which is preliminary data.</text>
</comment>
<dbReference type="OrthoDB" id="3460188at2"/>
<sequence>MTRRLLGAAFLAVLAGFGVLTYAFFTKAFTPSVQVTVETSHIGLQLGRHADVKLRGLIVGEVRDVRSDGHTAWVDVALRPDATTVIPANVSARIVPKTLFGEKYVELVVPDRPARRTIAEGDVIRRERTSVGLEVEAVLEDVYPLLRTLRPEQLNATLTALATALEGRGEDIGASLNRLDGYLTKLEPHLPILTDDVSALADVATVYEEATPDVARLLANATRTGDTVVLKQRVLEDFLVDLASAGAVAREFLAANEDALIRVGEVSRPTLDLLATYSPEYACLLEGMAKYVPRFEDAFGGGEHFEGSAPALHITLELVNQKRGYTRDDLPAFLDDRGPGCRTLPNPPYSQDNPAPASGVRDGVGEGPGPEARPPIVDVTSGYAGTVEERRVVNSLLAPVLQVAPEDVPDAATLLFGPMARGNEVSLR</sequence>
<dbReference type="GO" id="GO:0051701">
    <property type="term" value="P:biological process involved in interaction with host"/>
    <property type="evidence" value="ECO:0007669"/>
    <property type="project" value="TreeGrafter"/>
</dbReference>
<dbReference type="NCBIfam" id="TIGR00996">
    <property type="entry name" value="Mtu_fam_mce"/>
    <property type="match status" value="1"/>
</dbReference>
<protein>
    <submittedName>
        <fullName evidence="4">Virulence factor Mce-like protein</fullName>
    </submittedName>
</protein>
<evidence type="ECO:0000313" key="4">
    <source>
        <dbReference type="EMBL" id="REF37307.1"/>
    </source>
</evidence>
<reference evidence="4 5" key="1">
    <citation type="submission" date="2018-08" db="EMBL/GenBank/DDBJ databases">
        <title>Sequencing the genomes of 1000 actinobacteria strains.</title>
        <authorList>
            <person name="Klenk H.-P."/>
        </authorList>
    </citation>
    <scope>NUCLEOTIDE SEQUENCE [LARGE SCALE GENOMIC DNA]</scope>
    <source>
        <strain evidence="4 5">DSM 22891</strain>
    </source>
</reference>
<gene>
    <name evidence="4" type="ORF">DFJ64_2751</name>
</gene>
<dbReference type="InterPro" id="IPR052336">
    <property type="entry name" value="MlaD_Phospholipid_Transporter"/>
</dbReference>
<feature type="region of interest" description="Disordered" evidence="1">
    <location>
        <begin position="338"/>
        <end position="376"/>
    </location>
</feature>
<proteinExistence type="predicted"/>
<dbReference type="Proteomes" id="UP000256485">
    <property type="component" value="Unassembled WGS sequence"/>
</dbReference>
<dbReference type="InterPro" id="IPR003399">
    <property type="entry name" value="Mce/MlaD"/>
</dbReference>
<evidence type="ECO:0000256" key="1">
    <source>
        <dbReference type="SAM" id="MobiDB-lite"/>
    </source>
</evidence>
<dbReference type="AlphaFoldDB" id="A0A3D9V725"/>